<dbReference type="Proteomes" id="UP000276133">
    <property type="component" value="Unassembled WGS sequence"/>
</dbReference>
<proteinExistence type="predicted"/>
<dbReference type="AlphaFoldDB" id="A0A3M7Q1M2"/>
<keyword evidence="2" id="KW-1185">Reference proteome</keyword>
<feature type="non-terminal residue" evidence="1">
    <location>
        <position position="1"/>
    </location>
</feature>
<gene>
    <name evidence="1" type="ORF">BpHYR1_029682</name>
</gene>
<protein>
    <submittedName>
        <fullName evidence="1">Uncharacterized protein</fullName>
    </submittedName>
</protein>
<evidence type="ECO:0000313" key="2">
    <source>
        <dbReference type="Proteomes" id="UP000276133"/>
    </source>
</evidence>
<comment type="caution">
    <text evidence="1">The sequence shown here is derived from an EMBL/GenBank/DDBJ whole genome shotgun (WGS) entry which is preliminary data.</text>
</comment>
<evidence type="ECO:0000313" key="1">
    <source>
        <dbReference type="EMBL" id="RNA05356.1"/>
    </source>
</evidence>
<reference evidence="1 2" key="1">
    <citation type="journal article" date="2018" name="Sci. Rep.">
        <title>Genomic signatures of local adaptation to the degree of environmental predictability in rotifers.</title>
        <authorList>
            <person name="Franch-Gras L."/>
            <person name="Hahn C."/>
            <person name="Garcia-Roger E.M."/>
            <person name="Carmona M.J."/>
            <person name="Serra M."/>
            <person name="Gomez A."/>
        </authorList>
    </citation>
    <scope>NUCLEOTIDE SEQUENCE [LARGE SCALE GENOMIC DNA]</scope>
    <source>
        <strain evidence="1">HYR1</strain>
    </source>
</reference>
<name>A0A3M7Q1M2_BRAPC</name>
<sequence>VVLEDTVDTMATIVENKNITGIILGATKNTGIIPGTIKNIMTMTMDIPHRYI</sequence>
<accession>A0A3M7Q1M2</accession>
<dbReference type="EMBL" id="REGN01007752">
    <property type="protein sequence ID" value="RNA05356.1"/>
    <property type="molecule type" value="Genomic_DNA"/>
</dbReference>
<organism evidence="1 2">
    <name type="scientific">Brachionus plicatilis</name>
    <name type="common">Marine rotifer</name>
    <name type="synonym">Brachionus muelleri</name>
    <dbReference type="NCBI Taxonomy" id="10195"/>
    <lineage>
        <taxon>Eukaryota</taxon>
        <taxon>Metazoa</taxon>
        <taxon>Spiralia</taxon>
        <taxon>Gnathifera</taxon>
        <taxon>Rotifera</taxon>
        <taxon>Eurotatoria</taxon>
        <taxon>Monogononta</taxon>
        <taxon>Pseudotrocha</taxon>
        <taxon>Ploima</taxon>
        <taxon>Brachionidae</taxon>
        <taxon>Brachionus</taxon>
    </lineage>
</organism>